<dbReference type="InterPro" id="IPR018392">
    <property type="entry name" value="LysM"/>
</dbReference>
<evidence type="ECO:0000313" key="5">
    <source>
        <dbReference type="EMBL" id="AKI99861.1"/>
    </source>
</evidence>
<dbReference type="CDD" id="cd00118">
    <property type="entry name" value="LysM"/>
    <property type="match status" value="1"/>
</dbReference>
<sequence>MSYRIKSGDTLSGIASRYKTSVSALMKANPQIKNANLIYAGKSLNIPGSRDSYDHGPTRPGGNRPGGSPSTGGTQAPGSTGTPSRGPGGSPFDIAKAQLGKNAGSLKLEKGGVGSDMEDWVPNNVNCANFVSACLEQAGQIKNGQHHNAVVGLQANLDKDPNFKRVSLSQAKPGDVVSMKTPGGHHVVMFAGWKNGKPEFIGSNNINSDGSQRISMTQMNYPIMSIHQYRG</sequence>
<evidence type="ECO:0000313" key="8">
    <source>
        <dbReference type="Proteomes" id="UP000256345"/>
    </source>
</evidence>
<evidence type="ECO:0000313" key="7">
    <source>
        <dbReference type="Proteomes" id="UP000035579"/>
    </source>
</evidence>
<dbReference type="Proteomes" id="UP000035579">
    <property type="component" value="Chromosome"/>
</dbReference>
<dbReference type="SMART" id="SM00257">
    <property type="entry name" value="LysM"/>
    <property type="match status" value="1"/>
</dbReference>
<dbReference type="RefSeq" id="WP_047854834.1">
    <property type="nucleotide sequence ID" value="NZ_CP011509.1"/>
</dbReference>
<dbReference type="InterPro" id="IPR038765">
    <property type="entry name" value="Papain-like_cys_pep_sf"/>
</dbReference>
<evidence type="ECO:0000259" key="4">
    <source>
        <dbReference type="PROSITE" id="PS51782"/>
    </source>
</evidence>
<dbReference type="SUPFAM" id="SSF54001">
    <property type="entry name" value="Cysteine proteinases"/>
    <property type="match status" value="1"/>
</dbReference>
<dbReference type="Proteomes" id="UP000256345">
    <property type="component" value="Unassembled WGS sequence"/>
</dbReference>
<dbReference type="Pfam" id="PF01476">
    <property type="entry name" value="LysM"/>
    <property type="match status" value="1"/>
</dbReference>
<dbReference type="GO" id="GO:0071555">
    <property type="term" value="P:cell wall organization"/>
    <property type="evidence" value="ECO:0007669"/>
    <property type="project" value="UniProtKB-KW"/>
</dbReference>
<evidence type="ECO:0000256" key="2">
    <source>
        <dbReference type="ARBA" id="ARBA00023316"/>
    </source>
</evidence>
<dbReference type="PROSITE" id="PS51782">
    <property type="entry name" value="LYSM"/>
    <property type="match status" value="1"/>
</dbReference>
<proteinExistence type="predicted"/>
<dbReference type="InterPro" id="IPR036779">
    <property type="entry name" value="LysM_dom_sf"/>
</dbReference>
<keyword evidence="1" id="KW-0732">Signal</keyword>
<dbReference type="EMBL" id="CP011509">
    <property type="protein sequence ID" value="AKI99861.1"/>
    <property type="molecule type" value="Genomic_DNA"/>
</dbReference>
<protein>
    <submittedName>
        <fullName evidence="5">LysM domain protein</fullName>
    </submittedName>
    <submittedName>
        <fullName evidence="6">LysM domain-containing protein</fullName>
    </submittedName>
</protein>
<dbReference type="EMBL" id="QUMU01000004">
    <property type="protein sequence ID" value="REG33425.1"/>
    <property type="molecule type" value="Genomic_DNA"/>
</dbReference>
<dbReference type="PANTHER" id="PTHR33734:SF22">
    <property type="entry name" value="MEMBRANE-BOUND LYTIC MUREIN TRANSGLYCOSYLASE D"/>
    <property type="match status" value="1"/>
</dbReference>
<feature type="domain" description="LysM" evidence="4">
    <location>
        <begin position="1"/>
        <end position="46"/>
    </location>
</feature>
<evidence type="ECO:0000313" key="6">
    <source>
        <dbReference type="EMBL" id="REG33425.1"/>
    </source>
</evidence>
<dbReference type="SUPFAM" id="SSF54106">
    <property type="entry name" value="LysM domain"/>
    <property type="match status" value="1"/>
</dbReference>
<name>A0AAC8TBL7_9BACT</name>
<evidence type="ECO:0000256" key="1">
    <source>
        <dbReference type="ARBA" id="ARBA00022729"/>
    </source>
</evidence>
<feature type="compositionally biased region" description="Low complexity" evidence="3">
    <location>
        <begin position="58"/>
        <end position="85"/>
    </location>
</feature>
<reference evidence="6 8" key="2">
    <citation type="submission" date="2018-08" db="EMBL/GenBank/DDBJ databases">
        <title>Genomic Encyclopedia of Archaeal and Bacterial Type Strains, Phase II (KMG-II): from individual species to whole genera.</title>
        <authorList>
            <person name="Goeker M."/>
        </authorList>
    </citation>
    <scope>NUCLEOTIDE SEQUENCE [LARGE SCALE GENOMIC DNA]</scope>
    <source>
        <strain evidence="6 8">DSM 2261</strain>
    </source>
</reference>
<feature type="region of interest" description="Disordered" evidence="3">
    <location>
        <begin position="48"/>
        <end position="95"/>
    </location>
</feature>
<dbReference type="Gene3D" id="3.10.350.10">
    <property type="entry name" value="LysM domain"/>
    <property type="match status" value="1"/>
</dbReference>
<keyword evidence="2" id="KW-0961">Cell wall biogenesis/degradation</keyword>
<dbReference type="Gene3D" id="3.90.1720.10">
    <property type="entry name" value="endopeptidase domain like (from Nostoc punctiforme)"/>
    <property type="match status" value="1"/>
</dbReference>
<dbReference type="KEGG" id="age:AA314_01488"/>
<keyword evidence="8" id="KW-1185">Reference proteome</keyword>
<dbReference type="AlphaFoldDB" id="A0AAC8TBL7"/>
<evidence type="ECO:0000256" key="3">
    <source>
        <dbReference type="SAM" id="MobiDB-lite"/>
    </source>
</evidence>
<gene>
    <name evidence="5" type="ORF">AA314_01488</name>
    <name evidence="6" type="ORF">ATI61_104716</name>
</gene>
<dbReference type="PANTHER" id="PTHR33734">
    <property type="entry name" value="LYSM DOMAIN-CONTAINING GPI-ANCHORED PROTEIN 2"/>
    <property type="match status" value="1"/>
</dbReference>
<reference evidence="5 7" key="1">
    <citation type="submission" date="2015-05" db="EMBL/GenBank/DDBJ databases">
        <title>Genome assembly of Archangium gephyra DSM 2261.</title>
        <authorList>
            <person name="Sharma G."/>
            <person name="Subramanian S."/>
        </authorList>
    </citation>
    <scope>NUCLEOTIDE SEQUENCE [LARGE SCALE GENOMIC DNA]</scope>
    <source>
        <strain evidence="5 7">DSM 2261</strain>
    </source>
</reference>
<organism evidence="5 7">
    <name type="scientific">Archangium gephyra</name>
    <dbReference type="NCBI Taxonomy" id="48"/>
    <lineage>
        <taxon>Bacteria</taxon>
        <taxon>Pseudomonadati</taxon>
        <taxon>Myxococcota</taxon>
        <taxon>Myxococcia</taxon>
        <taxon>Myxococcales</taxon>
        <taxon>Cystobacterineae</taxon>
        <taxon>Archangiaceae</taxon>
        <taxon>Archangium</taxon>
    </lineage>
</organism>
<accession>A0AAC8TBL7</accession>